<dbReference type="FunFam" id="3.40.50.1110:FF:000003">
    <property type="entry name" value="GDSL esterase/lipase APG"/>
    <property type="match status" value="1"/>
</dbReference>
<dbReference type="CDD" id="cd01837">
    <property type="entry name" value="SGNH_plant_lipase_like"/>
    <property type="match status" value="1"/>
</dbReference>
<dbReference type="SUPFAM" id="SSF52266">
    <property type="entry name" value="SGNH hydrolase"/>
    <property type="match status" value="1"/>
</dbReference>
<evidence type="ECO:0000313" key="2">
    <source>
        <dbReference type="EMBL" id="KAK7412416.1"/>
    </source>
</evidence>
<dbReference type="AlphaFoldDB" id="A0AAN9T1A2"/>
<protein>
    <recommendedName>
        <fullName evidence="4">GDSL esterase/lipase</fullName>
    </recommendedName>
</protein>
<comment type="similarity">
    <text evidence="1">Belongs to the 'GDSL' lipolytic enzyme family.</text>
</comment>
<gene>
    <name evidence="2" type="ORF">VNO78_03875</name>
</gene>
<comment type="caution">
    <text evidence="2">The sequence shown here is derived from an EMBL/GenBank/DDBJ whole genome shotgun (WGS) entry which is preliminary data.</text>
</comment>
<dbReference type="PANTHER" id="PTHR45642">
    <property type="entry name" value="GDSL ESTERASE/LIPASE EXL3"/>
    <property type="match status" value="1"/>
</dbReference>
<dbReference type="Pfam" id="PF00657">
    <property type="entry name" value="Lipase_GDSL"/>
    <property type="match status" value="1"/>
</dbReference>
<keyword evidence="3" id="KW-1185">Reference proteome</keyword>
<dbReference type="GO" id="GO:0016788">
    <property type="term" value="F:hydrolase activity, acting on ester bonds"/>
    <property type="evidence" value="ECO:0007669"/>
    <property type="project" value="InterPro"/>
</dbReference>
<evidence type="ECO:0000256" key="1">
    <source>
        <dbReference type="ARBA" id="ARBA00008668"/>
    </source>
</evidence>
<accession>A0AAN9T1A2</accession>
<dbReference type="InterPro" id="IPR035669">
    <property type="entry name" value="SGNH_plant_lipase-like"/>
</dbReference>
<dbReference type="EMBL" id="JAYMYS010000001">
    <property type="protein sequence ID" value="KAK7412416.1"/>
    <property type="molecule type" value="Genomic_DNA"/>
</dbReference>
<evidence type="ECO:0008006" key="4">
    <source>
        <dbReference type="Google" id="ProtNLM"/>
    </source>
</evidence>
<organism evidence="2 3">
    <name type="scientific">Psophocarpus tetragonolobus</name>
    <name type="common">Winged bean</name>
    <name type="synonym">Dolichos tetragonolobus</name>
    <dbReference type="NCBI Taxonomy" id="3891"/>
    <lineage>
        <taxon>Eukaryota</taxon>
        <taxon>Viridiplantae</taxon>
        <taxon>Streptophyta</taxon>
        <taxon>Embryophyta</taxon>
        <taxon>Tracheophyta</taxon>
        <taxon>Spermatophyta</taxon>
        <taxon>Magnoliopsida</taxon>
        <taxon>eudicotyledons</taxon>
        <taxon>Gunneridae</taxon>
        <taxon>Pentapetalae</taxon>
        <taxon>rosids</taxon>
        <taxon>fabids</taxon>
        <taxon>Fabales</taxon>
        <taxon>Fabaceae</taxon>
        <taxon>Papilionoideae</taxon>
        <taxon>50 kb inversion clade</taxon>
        <taxon>NPAAA clade</taxon>
        <taxon>indigoferoid/millettioid clade</taxon>
        <taxon>Phaseoleae</taxon>
        <taxon>Psophocarpus</taxon>
    </lineage>
</organism>
<reference evidence="2 3" key="1">
    <citation type="submission" date="2024-01" db="EMBL/GenBank/DDBJ databases">
        <title>The genomes of 5 underutilized Papilionoideae crops provide insights into root nodulation and disease resistanc.</title>
        <authorList>
            <person name="Jiang F."/>
        </authorList>
    </citation>
    <scope>NUCLEOTIDE SEQUENCE [LARGE SCALE GENOMIC DNA]</scope>
    <source>
        <strain evidence="2">DUOXIRENSHENG_FW03</strain>
        <tissue evidence="2">Leaves</tissue>
    </source>
</reference>
<dbReference type="InterPro" id="IPR036514">
    <property type="entry name" value="SGNH_hydro_sf"/>
</dbReference>
<dbReference type="Gene3D" id="3.40.50.1110">
    <property type="entry name" value="SGNH hydrolase"/>
    <property type="match status" value="1"/>
</dbReference>
<evidence type="ECO:0000313" key="3">
    <source>
        <dbReference type="Proteomes" id="UP001386955"/>
    </source>
</evidence>
<name>A0AAN9T1A2_PSOTE</name>
<dbReference type="InterPro" id="IPR050592">
    <property type="entry name" value="GDSL_lipolytic_enzyme"/>
</dbReference>
<sequence length="404" mass="45503">MHMRYLLGVRLHQRDIWSKGSIVDGYSFSNYGGGQGRESLLDYHQVQVAMVKMKLLALLAMAMMPFYTLALEAHAVRQVATNHNVSCILVFGDSSVDSGNNNVLNTTMKSNFPPYGKDFFHSRPTGRFSNGRLATDFVAEAVGYRKVIPPFLDPNLKAEDLPYGVSFASAATGFDDYTAEVSNVLPVSKQLEYFEHYKIHLRKVVGEERAEFITRNALYIMSIGTNDFLQNYFLEPTRPKQFSLQQFQNFLLSRVYKDVQEMHRLGARRLIVVGVLPLGCIPLIKTIRNVQGCDKTLNTVAYSFNAKLSHQLDNLKTKLGLKAAFVDVYGMIQRAVTNPKKYGFMEGSKGCVGTGTIEFGDSCKGMNTCSNPDKYVFWDAVHPTQKMYQIIADEAIESFIKDFF</sequence>
<dbReference type="InterPro" id="IPR001087">
    <property type="entry name" value="GDSL"/>
</dbReference>
<dbReference type="Proteomes" id="UP001386955">
    <property type="component" value="Unassembled WGS sequence"/>
</dbReference>
<proteinExistence type="inferred from homology"/>
<dbReference type="PANTHER" id="PTHR45642:SF7">
    <property type="entry name" value="GDSL ESTERASE_LIPASE"/>
    <property type="match status" value="1"/>
</dbReference>